<feature type="region of interest" description="Disordered" evidence="1">
    <location>
        <begin position="257"/>
        <end position="280"/>
    </location>
</feature>
<gene>
    <name evidence="4" type="ORF">ABQ292_25445</name>
</gene>
<name>A0ABV3XM93_9ACTN</name>
<keyword evidence="5" id="KW-1185">Reference proteome</keyword>
<dbReference type="InterPro" id="IPR013917">
    <property type="entry name" value="tRNA_wybutosine-synth"/>
</dbReference>
<dbReference type="EMBL" id="JBFNXQ010000155">
    <property type="protein sequence ID" value="MEX5721699.1"/>
    <property type="molecule type" value="Genomic_DNA"/>
</dbReference>
<dbReference type="RefSeq" id="WP_369210492.1">
    <property type="nucleotide sequence ID" value="NZ_JBFNXQ010000155.1"/>
</dbReference>
<dbReference type="Pfam" id="PF11716">
    <property type="entry name" value="MDMPI_N"/>
    <property type="match status" value="1"/>
</dbReference>
<evidence type="ECO:0000259" key="2">
    <source>
        <dbReference type="Pfam" id="PF08608"/>
    </source>
</evidence>
<sequence>MDELQQAVSALAVDAAEVDRLVAGLSPEEWSTPTPAPGWSIAHQIGHLAFVCRIAGVAAAQPEAFTALVSRIGSGPGAFDAAVNGALGEYVALDPAALLERWRAERDAAVAALAAAPADGLVPWLVNPLPPAVLARAGMLEVFAHGQDVADALGVQRTHTDRLRHVVAFAVRTRDFGYLSRGLTPPAEEFRFELVGPSGATWEFGPADAAQRVTGDAVDLCLLVSRRRHRADLQLTAVGELAEQWLELAQAYRGPAGPGRAPGQFVDGASVPGEARPARV</sequence>
<dbReference type="Proteomes" id="UP001560045">
    <property type="component" value="Unassembled WGS sequence"/>
</dbReference>
<evidence type="ECO:0000313" key="5">
    <source>
        <dbReference type="Proteomes" id="UP001560045"/>
    </source>
</evidence>
<dbReference type="NCBIfam" id="TIGR03084">
    <property type="entry name" value="TIGR03084 family metal-binding protein"/>
    <property type="match status" value="1"/>
</dbReference>
<dbReference type="InterPro" id="IPR017518">
    <property type="entry name" value="CHP03084"/>
</dbReference>
<dbReference type="Gene3D" id="1.20.120.450">
    <property type="entry name" value="dinb family like domain"/>
    <property type="match status" value="1"/>
</dbReference>
<feature type="domain" description="Mycothiol-dependent maleylpyruvate isomerase metal-binding" evidence="3">
    <location>
        <begin position="15"/>
        <end position="150"/>
    </location>
</feature>
<proteinExistence type="predicted"/>
<feature type="domain" description="tRNA wybutosine-synthesis" evidence="2">
    <location>
        <begin position="186"/>
        <end position="233"/>
    </location>
</feature>
<organism evidence="4 5">
    <name type="scientific">Geodermatophilus maliterrae</name>
    <dbReference type="NCBI Taxonomy" id="3162531"/>
    <lineage>
        <taxon>Bacteria</taxon>
        <taxon>Bacillati</taxon>
        <taxon>Actinomycetota</taxon>
        <taxon>Actinomycetes</taxon>
        <taxon>Geodermatophilales</taxon>
        <taxon>Geodermatophilaceae</taxon>
        <taxon>Geodermatophilus</taxon>
    </lineage>
</organism>
<reference evidence="4 5" key="1">
    <citation type="submission" date="2024-06" db="EMBL/GenBank/DDBJ databases">
        <title>Draft genome sequence of Geodermatophilus badlandi, a novel member of the Geodermatophilaceae isolated from badland sedimentary rocks in the Red desert, Wyoming, USA.</title>
        <authorList>
            <person name="Ben Tekaya S."/>
            <person name="Nouioui I."/>
            <person name="Flores G.M."/>
            <person name="Shaal M.N."/>
            <person name="Bredoire F."/>
            <person name="Basile F."/>
            <person name="Van Diepen L."/>
            <person name="Ward N.L."/>
        </authorList>
    </citation>
    <scope>NUCLEOTIDE SEQUENCE [LARGE SCALE GENOMIC DNA]</scope>
    <source>
        <strain evidence="4 5">WL48A</strain>
    </source>
</reference>
<dbReference type="SUPFAM" id="SSF109854">
    <property type="entry name" value="DinB/YfiT-like putative metalloenzymes"/>
    <property type="match status" value="1"/>
</dbReference>
<dbReference type="InterPro" id="IPR034660">
    <property type="entry name" value="DinB/YfiT-like"/>
</dbReference>
<dbReference type="InterPro" id="IPR017517">
    <property type="entry name" value="Maleyloyr_isom"/>
</dbReference>
<dbReference type="NCBIfam" id="TIGR03083">
    <property type="entry name" value="maleylpyruvate isomerase family mycothiol-dependent enzyme"/>
    <property type="match status" value="1"/>
</dbReference>
<evidence type="ECO:0000313" key="4">
    <source>
        <dbReference type="EMBL" id="MEX5721699.1"/>
    </source>
</evidence>
<dbReference type="Pfam" id="PF08608">
    <property type="entry name" value="Wyosine_form"/>
    <property type="match status" value="1"/>
</dbReference>
<accession>A0ABV3XM93</accession>
<protein>
    <submittedName>
        <fullName evidence="4">TIGR03084 family metal-binding protein</fullName>
    </submittedName>
</protein>
<dbReference type="InterPro" id="IPR024344">
    <property type="entry name" value="MDMPI_metal-binding"/>
</dbReference>
<evidence type="ECO:0000256" key="1">
    <source>
        <dbReference type="SAM" id="MobiDB-lite"/>
    </source>
</evidence>
<evidence type="ECO:0000259" key="3">
    <source>
        <dbReference type="Pfam" id="PF11716"/>
    </source>
</evidence>
<comment type="caution">
    <text evidence="4">The sequence shown here is derived from an EMBL/GenBank/DDBJ whole genome shotgun (WGS) entry which is preliminary data.</text>
</comment>